<evidence type="ECO:0000259" key="5">
    <source>
        <dbReference type="Pfam" id="PF12950"/>
    </source>
</evidence>
<dbReference type="EC" id="2.1.1.72" evidence="1"/>
<dbReference type="GO" id="GO:0032259">
    <property type="term" value="P:methylation"/>
    <property type="evidence" value="ECO:0007669"/>
    <property type="project" value="UniProtKB-KW"/>
</dbReference>
<dbReference type="AlphaFoldDB" id="A0A7G9YGJ3"/>
<dbReference type="InterPro" id="IPR025931">
    <property type="entry name" value="TaqI_C"/>
</dbReference>
<gene>
    <name evidence="6" type="ORF">ANPEMHCN_00006</name>
</gene>
<dbReference type="GO" id="GO:0009007">
    <property type="term" value="F:site-specific DNA-methyltransferase (adenine-specific) activity"/>
    <property type="evidence" value="ECO:0007669"/>
    <property type="project" value="UniProtKB-EC"/>
</dbReference>
<dbReference type="InterPro" id="IPR050953">
    <property type="entry name" value="N4_N6_ade-DNA_methylase"/>
</dbReference>
<evidence type="ECO:0000256" key="4">
    <source>
        <dbReference type="ARBA" id="ARBA00047942"/>
    </source>
</evidence>
<evidence type="ECO:0000256" key="1">
    <source>
        <dbReference type="ARBA" id="ARBA00011900"/>
    </source>
</evidence>
<feature type="domain" description="TaqI-like C-terminal specificity" evidence="5">
    <location>
        <begin position="4"/>
        <end position="83"/>
    </location>
</feature>
<sequence>MASVKILVPDIADRASFALDEEAQYAFVSGYGITLKDNVSETPKYILGLLNSKVLDFYLKQVSTTLRGGFFRYFTQFIEQLPIRTIDFSNPEEKVQHDKLVSLVDNMLELQKKYHGARMEQDMELYERQIKIVDAQIDGLVYDLYGLTEAEIKVVEGEK</sequence>
<keyword evidence="2" id="KW-0489">Methyltransferase</keyword>
<accession>A0A7G9YGJ3</accession>
<evidence type="ECO:0000256" key="3">
    <source>
        <dbReference type="ARBA" id="ARBA00022679"/>
    </source>
</evidence>
<proteinExistence type="predicted"/>
<dbReference type="PANTHER" id="PTHR33841:SF1">
    <property type="entry name" value="DNA METHYLTRANSFERASE A"/>
    <property type="match status" value="1"/>
</dbReference>
<name>A0A7G9YGJ3_9EURY</name>
<protein>
    <recommendedName>
        <fullName evidence="1">site-specific DNA-methyltransferase (adenine-specific)</fullName>
        <ecNumber evidence="1">2.1.1.72</ecNumber>
    </recommendedName>
</protein>
<organism evidence="6">
    <name type="scientific">Candidatus Methanogaster sp. ANME-2c ERB4</name>
    <dbReference type="NCBI Taxonomy" id="2759911"/>
    <lineage>
        <taxon>Archaea</taxon>
        <taxon>Methanobacteriati</taxon>
        <taxon>Methanobacteriota</taxon>
        <taxon>Stenosarchaea group</taxon>
        <taxon>Methanomicrobia</taxon>
        <taxon>Methanosarcinales</taxon>
        <taxon>ANME-2 cluster</taxon>
        <taxon>Candidatus Methanogasteraceae</taxon>
        <taxon>Candidatus Methanogaster</taxon>
    </lineage>
</organism>
<comment type="catalytic activity">
    <reaction evidence="4">
        <text>a 2'-deoxyadenosine in DNA + S-adenosyl-L-methionine = an N(6)-methyl-2'-deoxyadenosine in DNA + S-adenosyl-L-homocysteine + H(+)</text>
        <dbReference type="Rhea" id="RHEA:15197"/>
        <dbReference type="Rhea" id="RHEA-COMP:12418"/>
        <dbReference type="Rhea" id="RHEA-COMP:12419"/>
        <dbReference type="ChEBI" id="CHEBI:15378"/>
        <dbReference type="ChEBI" id="CHEBI:57856"/>
        <dbReference type="ChEBI" id="CHEBI:59789"/>
        <dbReference type="ChEBI" id="CHEBI:90615"/>
        <dbReference type="ChEBI" id="CHEBI:90616"/>
        <dbReference type="EC" id="2.1.1.72"/>
    </reaction>
</comment>
<evidence type="ECO:0000313" key="6">
    <source>
        <dbReference type="EMBL" id="QNO47127.1"/>
    </source>
</evidence>
<dbReference type="EMBL" id="MT631242">
    <property type="protein sequence ID" value="QNO47127.1"/>
    <property type="molecule type" value="Genomic_DNA"/>
</dbReference>
<keyword evidence="3" id="KW-0808">Transferase</keyword>
<reference evidence="6" key="1">
    <citation type="submission" date="2020-06" db="EMBL/GenBank/DDBJ databases">
        <title>Unique genomic features of the anaerobic methanotrophic archaea.</title>
        <authorList>
            <person name="Chadwick G.L."/>
            <person name="Skennerton C.T."/>
            <person name="Laso-Perez R."/>
            <person name="Leu A.O."/>
            <person name="Speth D.R."/>
            <person name="Yu H."/>
            <person name="Morgan-Lang C."/>
            <person name="Hatzenpichler R."/>
            <person name="Goudeau D."/>
            <person name="Malmstrom R."/>
            <person name="Brazelton W.J."/>
            <person name="Woyke T."/>
            <person name="Hallam S.J."/>
            <person name="Tyson G.W."/>
            <person name="Wegener G."/>
            <person name="Boetius A."/>
            <person name="Orphan V."/>
        </authorList>
    </citation>
    <scope>NUCLEOTIDE SEQUENCE</scope>
</reference>
<evidence type="ECO:0000256" key="2">
    <source>
        <dbReference type="ARBA" id="ARBA00022603"/>
    </source>
</evidence>
<dbReference type="Pfam" id="PF12950">
    <property type="entry name" value="TaqI_C"/>
    <property type="match status" value="1"/>
</dbReference>
<dbReference type="PANTHER" id="PTHR33841">
    <property type="entry name" value="DNA METHYLTRANSFERASE YEEA-RELATED"/>
    <property type="match status" value="1"/>
</dbReference>